<dbReference type="SUPFAM" id="SSF54928">
    <property type="entry name" value="RNA-binding domain, RBD"/>
    <property type="match status" value="1"/>
</dbReference>
<feature type="region of interest" description="Disordered" evidence="3">
    <location>
        <begin position="1"/>
        <end position="39"/>
    </location>
</feature>
<dbReference type="Pfam" id="PF00076">
    <property type="entry name" value="RRM_1"/>
    <property type="match status" value="1"/>
</dbReference>
<reference evidence="6" key="1">
    <citation type="journal article" date="2017" name="Nat. Ecol. Evol.">
        <title>Genome expansion and lineage-specific genetic innovations in the forest pathogenic fungi Armillaria.</title>
        <authorList>
            <person name="Sipos G."/>
            <person name="Prasanna A.N."/>
            <person name="Walter M.C."/>
            <person name="O'Connor E."/>
            <person name="Balint B."/>
            <person name="Krizsan K."/>
            <person name="Kiss B."/>
            <person name="Hess J."/>
            <person name="Varga T."/>
            <person name="Slot J."/>
            <person name="Riley R."/>
            <person name="Boka B."/>
            <person name="Rigling D."/>
            <person name="Barry K."/>
            <person name="Lee J."/>
            <person name="Mihaltcheva S."/>
            <person name="LaButti K."/>
            <person name="Lipzen A."/>
            <person name="Waldron R."/>
            <person name="Moloney N.M."/>
            <person name="Sperisen C."/>
            <person name="Kredics L."/>
            <person name="Vagvoelgyi C."/>
            <person name="Patrignani A."/>
            <person name="Fitzpatrick D."/>
            <person name="Nagy I."/>
            <person name="Doyle S."/>
            <person name="Anderson J.B."/>
            <person name="Grigoriev I.V."/>
            <person name="Gueldener U."/>
            <person name="Muensterkoetter M."/>
            <person name="Nagy L.G."/>
        </authorList>
    </citation>
    <scope>NUCLEOTIDE SEQUENCE [LARGE SCALE GENOMIC DNA]</scope>
    <source>
        <strain evidence="6">C18/9</strain>
    </source>
</reference>
<name>A0A284QQC9_ARMOS</name>
<feature type="domain" description="RRM" evidence="4">
    <location>
        <begin position="47"/>
        <end position="125"/>
    </location>
</feature>
<dbReference type="Gene3D" id="3.30.70.330">
    <property type="match status" value="1"/>
</dbReference>
<dbReference type="GO" id="GO:0005634">
    <property type="term" value="C:nucleus"/>
    <property type="evidence" value="ECO:0007669"/>
    <property type="project" value="TreeGrafter"/>
</dbReference>
<protein>
    <recommendedName>
        <fullName evidence="4">RRM domain-containing protein</fullName>
    </recommendedName>
</protein>
<dbReference type="InterPro" id="IPR025715">
    <property type="entry name" value="FoP_C"/>
</dbReference>
<evidence type="ECO:0000256" key="3">
    <source>
        <dbReference type="SAM" id="MobiDB-lite"/>
    </source>
</evidence>
<evidence type="ECO:0000259" key="4">
    <source>
        <dbReference type="PROSITE" id="PS50102"/>
    </source>
</evidence>
<feature type="region of interest" description="Disordered" evidence="3">
    <location>
        <begin position="121"/>
        <end position="221"/>
    </location>
</feature>
<dbReference type="InterPro" id="IPR000504">
    <property type="entry name" value="RRM_dom"/>
</dbReference>
<evidence type="ECO:0000256" key="2">
    <source>
        <dbReference type="PROSITE-ProRule" id="PRU00176"/>
    </source>
</evidence>
<dbReference type="GO" id="GO:0003729">
    <property type="term" value="F:mRNA binding"/>
    <property type="evidence" value="ECO:0007669"/>
    <property type="project" value="TreeGrafter"/>
</dbReference>
<dbReference type="EMBL" id="FUEG01000001">
    <property type="protein sequence ID" value="SJK98621.1"/>
    <property type="molecule type" value="Genomic_DNA"/>
</dbReference>
<evidence type="ECO:0000256" key="1">
    <source>
        <dbReference type="ARBA" id="ARBA00022884"/>
    </source>
</evidence>
<dbReference type="Pfam" id="PF13865">
    <property type="entry name" value="FoP_duplication"/>
    <property type="match status" value="1"/>
</dbReference>
<dbReference type="OrthoDB" id="5382468at2759"/>
<dbReference type="PANTHER" id="PTHR19965">
    <property type="entry name" value="RNA AND EXPORT FACTOR BINDING PROTEIN"/>
    <property type="match status" value="1"/>
</dbReference>
<dbReference type="OMA" id="RNDYPRD"/>
<dbReference type="SMART" id="SM00360">
    <property type="entry name" value="RRM"/>
    <property type="match status" value="1"/>
</dbReference>
<dbReference type="InterPro" id="IPR012677">
    <property type="entry name" value="Nucleotide-bd_a/b_plait_sf"/>
</dbReference>
<feature type="compositionally biased region" description="Basic residues" evidence="3">
    <location>
        <begin position="173"/>
        <end position="186"/>
    </location>
</feature>
<dbReference type="Proteomes" id="UP000219338">
    <property type="component" value="Unassembled WGS sequence"/>
</dbReference>
<dbReference type="PROSITE" id="PS50102">
    <property type="entry name" value="RRM"/>
    <property type="match status" value="1"/>
</dbReference>
<dbReference type="CDD" id="cd12418">
    <property type="entry name" value="RRM_Aly_REF_like"/>
    <property type="match status" value="1"/>
</dbReference>
<feature type="compositionally biased region" description="Polar residues" evidence="3">
    <location>
        <begin position="135"/>
        <end position="144"/>
    </location>
</feature>
<evidence type="ECO:0000313" key="6">
    <source>
        <dbReference type="Proteomes" id="UP000219338"/>
    </source>
</evidence>
<accession>A0A284QQC9</accession>
<keyword evidence="1 2" id="KW-0694">RNA-binding</keyword>
<evidence type="ECO:0000313" key="5">
    <source>
        <dbReference type="EMBL" id="SJK98621.1"/>
    </source>
</evidence>
<feature type="compositionally biased region" description="Polar residues" evidence="3">
    <location>
        <begin position="1"/>
        <end position="22"/>
    </location>
</feature>
<dbReference type="STRING" id="47428.A0A284QQC9"/>
<dbReference type="InterPro" id="IPR035979">
    <property type="entry name" value="RBD_domain_sf"/>
</dbReference>
<dbReference type="PANTHER" id="PTHR19965:SF82">
    <property type="entry name" value="THO COMPLEX SUBUNIT 4"/>
    <property type="match status" value="1"/>
</dbReference>
<gene>
    <name evidence="5" type="ORF">ARMOST_01889</name>
</gene>
<keyword evidence="6" id="KW-1185">Reference proteome</keyword>
<proteinExistence type="predicted"/>
<dbReference type="AlphaFoldDB" id="A0A284QQC9"/>
<sequence length="221" mass="24177">MSAFRNNRNTQKPYTRPTNTDGQWLHDKAPGLKGAKRMPTTLATPNSKIVVSNLHYEITPKDLTSIFGQFGTLVREPLLRYDRSGRSTGTAFISFETPEEATIAKKTFDGKDAKGQAMSITFDTLPPRNPRRATSAPTTSSLLNRIQKPPLLDRLGVDEPNPKKAAPGPVRSKPARKAPPKGPKKPKTAEDLDKELDAFMGDAEPAAVLAKETPTQDVEMA</sequence>
<feature type="compositionally biased region" description="Basic and acidic residues" evidence="3">
    <location>
        <begin position="187"/>
        <end position="197"/>
    </location>
</feature>
<dbReference type="InterPro" id="IPR051229">
    <property type="entry name" value="ALYREF_mRNA_export"/>
</dbReference>
<organism evidence="5 6">
    <name type="scientific">Armillaria ostoyae</name>
    <name type="common">Armillaria root rot fungus</name>
    <dbReference type="NCBI Taxonomy" id="47428"/>
    <lineage>
        <taxon>Eukaryota</taxon>
        <taxon>Fungi</taxon>
        <taxon>Dikarya</taxon>
        <taxon>Basidiomycota</taxon>
        <taxon>Agaricomycotina</taxon>
        <taxon>Agaricomycetes</taxon>
        <taxon>Agaricomycetidae</taxon>
        <taxon>Agaricales</taxon>
        <taxon>Marasmiineae</taxon>
        <taxon>Physalacriaceae</taxon>
        <taxon>Armillaria</taxon>
    </lineage>
</organism>